<keyword evidence="2" id="KW-0472">Membrane</keyword>
<keyword evidence="2" id="KW-0812">Transmembrane</keyword>
<gene>
    <name evidence="4" type="ORF">HK099_006213</name>
</gene>
<comment type="caution">
    <text evidence="4">The sequence shown here is derived from an EMBL/GenBank/DDBJ whole genome shotgun (WGS) entry which is preliminary data.</text>
</comment>
<accession>A0AAD5TY75</accession>
<sequence length="934" mass="108507">MSLISPISLIYLLTVIARASAQLSTSELQQNLTSSTGVPLYVVLIVVAFLILLTFIISLLLFYFTLKRKLVSKYDNVYNQLLRSQNLYYQNSPLDIEKNNSSYFNRSNSSCSENQKEEVCKLLSPPFFLTFLKFLAEKLSSITSSGNPVNNDNNYKNKESNKLKSSPAREFVKKYKPEINPFSDFSEEFENSVAIIKTMERYKLKENYQEMLDIIFYFHKNFVSKDFLKLSEEGKHDYLRSILQFKSIERGFVSIPRQEDFHGNNKIFFQDSHLILKVEGKLFHPTQLKATEFVKNYRPKVGDFGDTSPDFEKAVAILKNLPRYKLKENRQELLDVIFYFHVNFVSRDFLLLSEPSRLNYLKSILNFKTLEKSFVDSFDDDTIIRTLQRINSLKGIRMSKDYNSNGEDKSVNSDETNSDSSQLIPVRRPLKNMEAAEVNLSPVEESSTIESSNTRGTSHDLIENEETILVSSDESTAHNMEITQSVINKLPAQSEYQERKSIELVYVPLNLNADFSSEFEKVVNYLKSLSRYQKNLSENRRELLDLIFYFHTNFVSSEFLHLNGINDIKNLMLTLHIKKNLDNGKFGYLKSILDFKKIEKVLLKKDVVDKNLFNDDTVDRILLCIAGNKSNRGDFAKKTTNEYNLEKYLDCSEDSKVAINFIKALPRYKLLENNEEFLQLKFYFKKNFISKEFNSLLNKNLKLEYLKQFLNFKTAEKKYISLERNHTINQNINKLSLLDEEVESCISNISTNFDDETSEGNNNSVIVNGEFVKKKGFNDSHVSNSIHNHGVIFDKEETELETVHHQSGPFSEGQRFTENIPHLKKKNIVPPQHQKKKQNLAVLNKNENNSTEELTSTSHIASNNQVASLEKEPLALELDNSEQFFEAMKYIKPLVNDRTEYKKIYYYFQKDFTSKHFLTLNNGEKLDYLNRLTF</sequence>
<feature type="chain" id="PRO_5042271821" evidence="3">
    <location>
        <begin position="22"/>
        <end position="934"/>
    </location>
</feature>
<protein>
    <submittedName>
        <fullName evidence="4">Uncharacterized protein</fullName>
    </submittedName>
</protein>
<evidence type="ECO:0000256" key="2">
    <source>
        <dbReference type="SAM" id="Phobius"/>
    </source>
</evidence>
<name>A0AAD5TY75_9FUNG</name>
<feature type="compositionally biased region" description="Polar residues" evidence="1">
    <location>
        <begin position="413"/>
        <end position="422"/>
    </location>
</feature>
<feature type="signal peptide" evidence="3">
    <location>
        <begin position="1"/>
        <end position="21"/>
    </location>
</feature>
<keyword evidence="3" id="KW-0732">Signal</keyword>
<feature type="region of interest" description="Disordered" evidence="1">
    <location>
        <begin position="399"/>
        <end position="422"/>
    </location>
</feature>
<reference evidence="4" key="1">
    <citation type="submission" date="2020-05" db="EMBL/GenBank/DDBJ databases">
        <title>Phylogenomic resolution of chytrid fungi.</title>
        <authorList>
            <person name="Stajich J.E."/>
            <person name="Amses K."/>
            <person name="Simmons R."/>
            <person name="Seto K."/>
            <person name="Myers J."/>
            <person name="Bonds A."/>
            <person name="Quandt C.A."/>
            <person name="Barry K."/>
            <person name="Liu P."/>
            <person name="Grigoriev I."/>
            <person name="Longcore J.E."/>
            <person name="James T.Y."/>
        </authorList>
    </citation>
    <scope>NUCLEOTIDE SEQUENCE</scope>
    <source>
        <strain evidence="4">JEL0476</strain>
    </source>
</reference>
<dbReference type="Proteomes" id="UP001211065">
    <property type="component" value="Unassembled WGS sequence"/>
</dbReference>
<keyword evidence="2" id="KW-1133">Transmembrane helix</keyword>
<keyword evidence="5" id="KW-1185">Reference proteome</keyword>
<feature type="transmembrane region" description="Helical" evidence="2">
    <location>
        <begin position="40"/>
        <end position="64"/>
    </location>
</feature>
<evidence type="ECO:0000256" key="3">
    <source>
        <dbReference type="SAM" id="SignalP"/>
    </source>
</evidence>
<evidence type="ECO:0000313" key="5">
    <source>
        <dbReference type="Proteomes" id="UP001211065"/>
    </source>
</evidence>
<dbReference type="EMBL" id="JADGJW010000521">
    <property type="protein sequence ID" value="KAJ3215760.1"/>
    <property type="molecule type" value="Genomic_DNA"/>
</dbReference>
<evidence type="ECO:0000313" key="4">
    <source>
        <dbReference type="EMBL" id="KAJ3215760.1"/>
    </source>
</evidence>
<evidence type="ECO:0000256" key="1">
    <source>
        <dbReference type="SAM" id="MobiDB-lite"/>
    </source>
</evidence>
<dbReference type="AlphaFoldDB" id="A0AAD5TY75"/>
<proteinExistence type="predicted"/>
<organism evidence="4 5">
    <name type="scientific">Clydaea vesicula</name>
    <dbReference type="NCBI Taxonomy" id="447962"/>
    <lineage>
        <taxon>Eukaryota</taxon>
        <taxon>Fungi</taxon>
        <taxon>Fungi incertae sedis</taxon>
        <taxon>Chytridiomycota</taxon>
        <taxon>Chytridiomycota incertae sedis</taxon>
        <taxon>Chytridiomycetes</taxon>
        <taxon>Lobulomycetales</taxon>
        <taxon>Lobulomycetaceae</taxon>
        <taxon>Clydaea</taxon>
    </lineage>
</organism>